<reference evidence="3" key="1">
    <citation type="submission" date="2025-08" db="UniProtKB">
        <authorList>
            <consortium name="RefSeq"/>
        </authorList>
    </citation>
    <scope>IDENTIFICATION</scope>
</reference>
<dbReference type="AlphaFoldDB" id="A0A8B6XAU1"/>
<organism evidence="2 3">
    <name type="scientific">Derxia gummosa DSM 723</name>
    <dbReference type="NCBI Taxonomy" id="1121388"/>
    <lineage>
        <taxon>Bacteria</taxon>
        <taxon>Pseudomonadati</taxon>
        <taxon>Pseudomonadota</taxon>
        <taxon>Betaproteobacteria</taxon>
        <taxon>Burkholderiales</taxon>
        <taxon>Alcaligenaceae</taxon>
        <taxon>Derxia</taxon>
    </lineage>
</organism>
<evidence type="ECO:0000256" key="1">
    <source>
        <dbReference type="SAM" id="MobiDB-lite"/>
    </source>
</evidence>
<proteinExistence type="predicted"/>
<feature type="compositionally biased region" description="Polar residues" evidence="1">
    <location>
        <begin position="9"/>
        <end position="21"/>
    </location>
</feature>
<dbReference type="Proteomes" id="UP000675920">
    <property type="component" value="Unplaced"/>
</dbReference>
<feature type="region of interest" description="Disordered" evidence="1">
    <location>
        <begin position="1"/>
        <end position="45"/>
    </location>
</feature>
<evidence type="ECO:0000313" key="2">
    <source>
        <dbReference type="Proteomes" id="UP000675920"/>
    </source>
</evidence>
<feature type="compositionally biased region" description="Basic and acidic residues" evidence="1">
    <location>
        <begin position="263"/>
        <end position="277"/>
    </location>
</feature>
<keyword evidence="2" id="KW-1185">Reference proteome</keyword>
<accession>A0A8B6XAU1</accession>
<feature type="compositionally biased region" description="Basic and acidic residues" evidence="1">
    <location>
        <begin position="216"/>
        <end position="228"/>
    </location>
</feature>
<feature type="compositionally biased region" description="Basic and acidic residues" evidence="1">
    <location>
        <begin position="189"/>
        <end position="200"/>
    </location>
</feature>
<feature type="compositionally biased region" description="Polar residues" evidence="1">
    <location>
        <begin position="30"/>
        <end position="45"/>
    </location>
</feature>
<feature type="compositionally biased region" description="Low complexity" evidence="1">
    <location>
        <begin position="134"/>
        <end position="186"/>
    </location>
</feature>
<feature type="region of interest" description="Disordered" evidence="1">
    <location>
        <begin position="263"/>
        <end position="289"/>
    </location>
</feature>
<protein>
    <submittedName>
        <fullName evidence="3">Uncharacterized protein</fullName>
    </submittedName>
</protein>
<name>A0A8B6XAU1_9BURK</name>
<sequence>MNRPAAGSSVRTPHAVNSRQGDTAHARAMNITTSLPSASALGTSTADPATARDARIARQRQTLAQALNRLGNPPDARQIARQRAADKIGRLQARLMELKMLLRHASPRQARLIAREISGLAGELAQAARAAGMAGSSGTASGAALSPSGSSTNANTAAEAGEAAPDDGAATAGTAGTEPPVTTGAAVPDDDKNASAEDPARANSTAADTPRTSAAARDDSRAAPRTARDAATGSDGSALQRQLEAARCLLREVIALARTRLHEGDDEARRQLADAERALPASGTAPGAEAGATAALYTAAGTTDIGGDAGGGFSRQA</sequence>
<dbReference type="RefSeq" id="WP_156924397.1">
    <property type="nucleotide sequence ID" value="NZ_AXWS01000013.1"/>
</dbReference>
<evidence type="ECO:0000313" key="3">
    <source>
        <dbReference type="RefSeq" id="WP_156924397.1"/>
    </source>
</evidence>
<dbReference type="OrthoDB" id="10013303at2"/>
<feature type="region of interest" description="Disordered" evidence="1">
    <location>
        <begin position="134"/>
        <end position="238"/>
    </location>
</feature>